<name>A0MDK2_ARATH</name>
<sequence>MIQSTIIRQENMHHLSSSVLDLFGAFVLCPFDIAGLNICPFDIAGVNRFGFVILSMNWSWLNGGRIHSG</sequence>
<reference evidence="1" key="1">
    <citation type="submission" date="2006-05" db="EMBL/GenBank/DDBJ databases">
        <title>Simultaneous high-throughput recombinational cloning of open reading frames in closed and open configurations.</title>
        <authorList>
            <person name="Underwood B.A."/>
            <person name="Vanderhaeghen R."/>
            <person name="Whitford R."/>
            <person name="Town C.D."/>
            <person name="Hilson P."/>
        </authorList>
    </citation>
    <scope>NUCLEOTIDE SEQUENCE</scope>
</reference>
<protein>
    <submittedName>
        <fullName evidence="1">Uncharacterized protein</fullName>
    </submittedName>
</protein>
<evidence type="ECO:0000313" key="1">
    <source>
        <dbReference type="EMBL" id="ABK28315.1"/>
    </source>
</evidence>
<dbReference type="EMBL" id="DQ652618">
    <property type="protein sequence ID" value="ABK28315.1"/>
    <property type="molecule type" value="mRNA"/>
</dbReference>
<dbReference type="AlphaFoldDB" id="A0MDK2"/>
<proteinExistence type="evidence at transcript level"/>
<organism evidence="1">
    <name type="scientific">Arabidopsis thaliana</name>
    <name type="common">Mouse-ear cress</name>
    <dbReference type="NCBI Taxonomy" id="3702"/>
    <lineage>
        <taxon>Eukaryota</taxon>
        <taxon>Viridiplantae</taxon>
        <taxon>Streptophyta</taxon>
        <taxon>Embryophyta</taxon>
        <taxon>Tracheophyta</taxon>
        <taxon>Spermatophyta</taxon>
        <taxon>Magnoliopsida</taxon>
        <taxon>eudicotyledons</taxon>
        <taxon>Gunneridae</taxon>
        <taxon>Pentapetalae</taxon>
        <taxon>rosids</taxon>
        <taxon>malvids</taxon>
        <taxon>Brassicales</taxon>
        <taxon>Brassicaceae</taxon>
        <taxon>Camelineae</taxon>
        <taxon>Arabidopsis</taxon>
    </lineage>
</organism>
<feature type="non-terminal residue" evidence="1">
    <location>
        <position position="69"/>
    </location>
</feature>
<accession>A0MDK2</accession>